<sequence length="82" mass="8909">MNTVDVAVPYLICFTLLGAGISLAFDLFGIRKFLTGEGSPFSEWRHAREAFVSVASQVIGVLLVGLAMLGILMITVSLYFPR</sequence>
<feature type="transmembrane region" description="Helical" evidence="1">
    <location>
        <begin position="6"/>
        <end position="29"/>
    </location>
</feature>
<dbReference type="AlphaFoldDB" id="A0AB37X9F0"/>
<keyword evidence="1" id="KW-1133">Transmembrane helix</keyword>
<organism evidence="2 3">
    <name type="scientific">Streptomyces albidoflavus</name>
    <dbReference type="NCBI Taxonomy" id="1886"/>
    <lineage>
        <taxon>Bacteria</taxon>
        <taxon>Bacillati</taxon>
        <taxon>Actinomycetota</taxon>
        <taxon>Actinomycetes</taxon>
        <taxon>Kitasatosporales</taxon>
        <taxon>Streptomycetaceae</taxon>
        <taxon>Streptomyces</taxon>
        <taxon>Streptomyces albidoflavus group</taxon>
    </lineage>
</organism>
<proteinExistence type="predicted"/>
<evidence type="ECO:0000256" key="1">
    <source>
        <dbReference type="SAM" id="Phobius"/>
    </source>
</evidence>
<dbReference type="RefSeq" id="WP_031177171.1">
    <property type="nucleotide sequence ID" value="NZ_JBEPDS010000020.1"/>
</dbReference>
<keyword evidence="1" id="KW-0472">Membrane</keyword>
<dbReference type="EMBL" id="PKLK01000025">
    <property type="protein sequence ID" value="RZE36069.1"/>
    <property type="molecule type" value="Genomic_DNA"/>
</dbReference>
<keyword evidence="1" id="KW-0812">Transmembrane</keyword>
<accession>A0AB37X9F0</accession>
<feature type="transmembrane region" description="Helical" evidence="1">
    <location>
        <begin position="50"/>
        <end position="80"/>
    </location>
</feature>
<comment type="caution">
    <text evidence="2">The sequence shown here is derived from an EMBL/GenBank/DDBJ whole genome shotgun (WGS) entry which is preliminary data.</text>
</comment>
<evidence type="ECO:0000313" key="3">
    <source>
        <dbReference type="Proteomes" id="UP000292095"/>
    </source>
</evidence>
<protein>
    <submittedName>
        <fullName evidence="2">Uncharacterized protein</fullName>
    </submittedName>
</protein>
<reference evidence="2 3" key="1">
    <citation type="submission" date="2017-12" db="EMBL/GenBank/DDBJ databases">
        <title>Population genomics insights into the ecological differentiation and adaptive evolution in streptomycetes.</title>
        <authorList>
            <person name="Li Y."/>
            <person name="Huang Y."/>
        </authorList>
    </citation>
    <scope>NUCLEOTIDE SEQUENCE [LARGE SCALE GENOMIC DNA]</scope>
    <source>
        <strain evidence="2 3">FXJ.2339</strain>
    </source>
</reference>
<gene>
    <name evidence="2" type="ORF">C0Q91_20795</name>
</gene>
<name>A0AB37X9F0_9ACTN</name>
<evidence type="ECO:0000313" key="2">
    <source>
        <dbReference type="EMBL" id="RZE36069.1"/>
    </source>
</evidence>
<dbReference type="Proteomes" id="UP000292095">
    <property type="component" value="Unassembled WGS sequence"/>
</dbReference>